<evidence type="ECO:0000256" key="1">
    <source>
        <dbReference type="SAM" id="Phobius"/>
    </source>
</evidence>
<sequence>MDKFLVNMAVVKVNWDESQGDILDNYIPLIAYTLGQMKGDIVSIEEFKVKFQESVDFTIPTGAIITLLKRAARKHKYLKSSDQGTFNIDKGKIDNNDFVQKRDSEQRKFNQLKEKFIKYCKENLNVDINKEEADEYFFDVLFEISPQLFSSVSNIENIKVEVSEQKKYLVSSFISHVNKADQTSFESIISFVRGAMLTETFFYSHPSEIKNKMRKVQVFFDTQFLLRALGYADSAIVTPCKELIEMLSTMSVKMHCFKHTYDEIHKILYAAASRLRQHGRLKSSRPGDVFDYFNRLNWSTSDVELELAKLERNLNDIGVFIEDKPPHNEKHSIDEKKLAEEIQKEIPNQSEESRNHDIDCLASIFRLRCGKKQDYLESCIAIFITTNAAISRASTSFFNKEYGASNASICMADQVFTTLIWLKTVKKAPDMPKDRLVATCYAATRPSEKLWDKYVAEAERLKEKGSIKEEDFAVLIHSLEARNRLMYLTLGENEIVQGTVEDVLNTAKQHYINDITKELHDEKEKNDCQIKRIISFSNKIGEITKTTAYYSLLLLWTSLLAFGLLETSPKSIVFNELLTLNSVIFITLTIITIFNLLFGFKVMALCKEISIKFGNKASDYIEKKLKA</sequence>
<feature type="transmembrane region" description="Helical" evidence="1">
    <location>
        <begin position="547"/>
        <end position="565"/>
    </location>
</feature>
<keyword evidence="1" id="KW-1133">Transmembrane helix</keyword>
<feature type="transmembrane region" description="Helical" evidence="1">
    <location>
        <begin position="577"/>
        <end position="600"/>
    </location>
</feature>
<dbReference type="RefSeq" id="WP_138552143.1">
    <property type="nucleotide sequence ID" value="NZ_PNCH01000033.1"/>
</dbReference>
<dbReference type="Proteomes" id="UP000310249">
    <property type="component" value="Unassembled WGS sequence"/>
</dbReference>
<comment type="caution">
    <text evidence="2">The sequence shown here is derived from an EMBL/GenBank/DDBJ whole genome shotgun (WGS) entry which is preliminary data.</text>
</comment>
<keyword evidence="1" id="KW-0812">Transmembrane</keyword>
<proteinExistence type="predicted"/>
<gene>
    <name evidence="2" type="ORF">CWB99_20850</name>
</gene>
<protein>
    <submittedName>
        <fullName evidence="2">Uncharacterized protein</fullName>
    </submittedName>
</protein>
<organism evidence="2 3">
    <name type="scientific">Pseudoalteromonas rubra</name>
    <dbReference type="NCBI Taxonomy" id="43658"/>
    <lineage>
        <taxon>Bacteria</taxon>
        <taxon>Pseudomonadati</taxon>
        <taxon>Pseudomonadota</taxon>
        <taxon>Gammaproteobacteria</taxon>
        <taxon>Alteromonadales</taxon>
        <taxon>Pseudoalteromonadaceae</taxon>
        <taxon>Pseudoalteromonas</taxon>
    </lineage>
</organism>
<evidence type="ECO:0000313" key="3">
    <source>
        <dbReference type="Proteomes" id="UP000310249"/>
    </source>
</evidence>
<accession>A0A5S3WGN6</accession>
<name>A0A5S3WGN6_9GAMM</name>
<dbReference type="OrthoDB" id="7052704at2"/>
<reference evidence="2 3" key="1">
    <citation type="submission" date="2018-01" db="EMBL/GenBank/DDBJ databases">
        <authorList>
            <person name="Paulsen S."/>
            <person name="Gram L.K."/>
        </authorList>
    </citation>
    <scope>NUCLEOTIDE SEQUENCE [LARGE SCALE GENOMIC DNA]</scope>
    <source>
        <strain evidence="2 3">S2676</strain>
    </source>
</reference>
<keyword evidence="1" id="KW-0472">Membrane</keyword>
<dbReference type="EMBL" id="PNCI01000058">
    <property type="protein sequence ID" value="TMP25618.1"/>
    <property type="molecule type" value="Genomic_DNA"/>
</dbReference>
<evidence type="ECO:0000313" key="2">
    <source>
        <dbReference type="EMBL" id="TMP25618.1"/>
    </source>
</evidence>
<reference evidence="3" key="2">
    <citation type="submission" date="2019-06" db="EMBL/GenBank/DDBJ databases">
        <title>Co-occurence of chitin degradation, pigmentation and bioactivity in marine Pseudoalteromonas.</title>
        <authorList>
            <person name="Sonnenschein E.C."/>
            <person name="Bech P.K."/>
        </authorList>
    </citation>
    <scope>NUCLEOTIDE SEQUENCE [LARGE SCALE GENOMIC DNA]</scope>
    <source>
        <strain evidence="3">S2676</strain>
    </source>
</reference>
<dbReference type="AlphaFoldDB" id="A0A5S3WGN6"/>